<accession>X0U0U8</accession>
<evidence type="ECO:0000313" key="1">
    <source>
        <dbReference type="EMBL" id="GAF94032.1"/>
    </source>
</evidence>
<feature type="non-terminal residue" evidence="1">
    <location>
        <position position="74"/>
    </location>
</feature>
<protein>
    <recommendedName>
        <fullName evidence="2">DegT/DnrJ/EryC1/StrS aminotransferase family protein</fullName>
    </recommendedName>
</protein>
<sequence length="74" mass="7902">MSDRVSIEFYRHNLGDEEKAAVVAAIDRTILTTGQAVAEAERTLADYLDVPDVVCLDSCTAALHLLLLAADIGA</sequence>
<reference evidence="1" key="1">
    <citation type="journal article" date="2014" name="Front. Microbiol.">
        <title>High frequency of phylogenetically diverse reductive dehalogenase-homologous genes in deep subseafloor sedimentary metagenomes.</title>
        <authorList>
            <person name="Kawai M."/>
            <person name="Futagami T."/>
            <person name="Toyoda A."/>
            <person name="Takaki Y."/>
            <person name="Nishi S."/>
            <person name="Hori S."/>
            <person name="Arai W."/>
            <person name="Tsubouchi T."/>
            <person name="Morono Y."/>
            <person name="Uchiyama I."/>
            <person name="Ito T."/>
            <person name="Fujiyama A."/>
            <person name="Inagaki F."/>
            <person name="Takami H."/>
        </authorList>
    </citation>
    <scope>NUCLEOTIDE SEQUENCE</scope>
    <source>
        <strain evidence="1">Expedition CK06-06</strain>
    </source>
</reference>
<proteinExistence type="predicted"/>
<evidence type="ECO:0008006" key="2">
    <source>
        <dbReference type="Google" id="ProtNLM"/>
    </source>
</evidence>
<dbReference type="InterPro" id="IPR000653">
    <property type="entry name" value="DegT/StrS_aminotransferase"/>
</dbReference>
<dbReference type="InterPro" id="IPR015424">
    <property type="entry name" value="PyrdxlP-dep_Trfase"/>
</dbReference>
<comment type="caution">
    <text evidence="1">The sequence shown here is derived from an EMBL/GenBank/DDBJ whole genome shotgun (WGS) entry which is preliminary data.</text>
</comment>
<name>X0U0U8_9ZZZZ</name>
<dbReference type="Gene3D" id="3.40.640.10">
    <property type="entry name" value="Type I PLP-dependent aspartate aminotransferase-like (Major domain)"/>
    <property type="match status" value="1"/>
</dbReference>
<gene>
    <name evidence="1" type="ORF">S01H1_21336</name>
</gene>
<dbReference type="SUPFAM" id="SSF53383">
    <property type="entry name" value="PLP-dependent transferases"/>
    <property type="match status" value="1"/>
</dbReference>
<organism evidence="1">
    <name type="scientific">marine sediment metagenome</name>
    <dbReference type="NCBI Taxonomy" id="412755"/>
    <lineage>
        <taxon>unclassified sequences</taxon>
        <taxon>metagenomes</taxon>
        <taxon>ecological metagenomes</taxon>
    </lineage>
</organism>
<dbReference type="AlphaFoldDB" id="X0U0U8"/>
<dbReference type="Pfam" id="PF01041">
    <property type="entry name" value="DegT_DnrJ_EryC1"/>
    <property type="match status" value="1"/>
</dbReference>
<dbReference type="InterPro" id="IPR015421">
    <property type="entry name" value="PyrdxlP-dep_Trfase_major"/>
</dbReference>
<dbReference type="EMBL" id="BARS01011816">
    <property type="protein sequence ID" value="GAF94032.1"/>
    <property type="molecule type" value="Genomic_DNA"/>
</dbReference>